<feature type="domain" description="Ig-like" evidence="8">
    <location>
        <begin position="143"/>
        <end position="231"/>
    </location>
</feature>
<feature type="domain" description="Ig-like" evidence="8">
    <location>
        <begin position="347"/>
        <end position="433"/>
    </location>
</feature>
<dbReference type="InterPro" id="IPR003598">
    <property type="entry name" value="Ig_sub2"/>
</dbReference>
<dbReference type="Pfam" id="PF07679">
    <property type="entry name" value="I-set"/>
    <property type="match status" value="4"/>
</dbReference>
<dbReference type="InterPro" id="IPR036116">
    <property type="entry name" value="FN3_sf"/>
</dbReference>
<dbReference type="GO" id="GO:0007420">
    <property type="term" value="P:brain development"/>
    <property type="evidence" value="ECO:0007669"/>
    <property type="project" value="TreeGrafter"/>
</dbReference>
<dbReference type="InterPro" id="IPR007110">
    <property type="entry name" value="Ig-like_dom"/>
</dbReference>
<dbReference type="GO" id="GO:0098632">
    <property type="term" value="F:cell-cell adhesion mediator activity"/>
    <property type="evidence" value="ECO:0007669"/>
    <property type="project" value="TreeGrafter"/>
</dbReference>
<comment type="subcellular location">
    <subcellularLocation>
        <location evidence="1">Membrane</location>
    </subcellularLocation>
</comment>
<dbReference type="Pfam" id="PF13927">
    <property type="entry name" value="Ig_3"/>
    <property type="match status" value="1"/>
</dbReference>
<dbReference type="GO" id="GO:0030424">
    <property type="term" value="C:axon"/>
    <property type="evidence" value="ECO:0007669"/>
    <property type="project" value="TreeGrafter"/>
</dbReference>
<evidence type="ECO:0000256" key="3">
    <source>
        <dbReference type="ARBA" id="ARBA00023136"/>
    </source>
</evidence>
<evidence type="ECO:0000313" key="11">
    <source>
        <dbReference type="Proteomes" id="UP000828390"/>
    </source>
</evidence>
<keyword evidence="6" id="KW-0393">Immunoglobulin domain</keyword>
<dbReference type="InterPro" id="IPR003961">
    <property type="entry name" value="FN3_dom"/>
</dbReference>
<dbReference type="InterPro" id="IPR013098">
    <property type="entry name" value="Ig_I-set"/>
</dbReference>
<evidence type="ECO:0000313" key="10">
    <source>
        <dbReference type="EMBL" id="KAH3818761.1"/>
    </source>
</evidence>
<sequence length="695" mass="77642">MSWFTVYTTLLVAVVCVAVDVPPRVTRPPTIMPESRMEDVVYFDPEGTAGRELTCRAQGNKPILFEWTKNGKLFDISDPKYAANDSRIPRIERTDTSPGTLKFLQMMEMDEGSYQCIAKNAHGLSFSRKIQLIKATKRTFDNPGMETKYSRKPAEALTLVCNPPENNPPGKVNWIKYENGGDSKKSVELSERIAMDTTGNLYFANIEVGDENDGDRYACEVSITKFGMTLTGAYSIIKVEEERVAGIPSAQYPPALMYQSESSVVGLKGERVMFICIFSGRPTPSVTWWKGKEKIESSQKFRISYPWRLSISDLQQADAGEYVCKGTNSLSSGSIDRTFRLDMEAKPEWVAKPVQVDAGVDESAAFECSAEGKPTPTLQWFIDGKPIANVKDDKMVVSPGQLQFHDLTPDDAKVVQCNVSNEHGYLWADVALSVLAYKPESKASFDVIKISEGQTVTLPCEIDGKPTPNIYWKRGGLVMSSDKYPRQPTGNLTILNATQNDAGIWTCFADNKYGKFNSSGELIVREKTVITLSPQPLSQQMTFGKPLVYTCGAKTDPNEIKNLRISWLKDGNPIKFNSRLKMFENYGLRIESTTAEDTGNYTCLATNGLDSDQKSASVEIRAPPDPPRNVKVEECLPRKARISWTPGKDNLRPITKFYVEYNHSYAPNQWTQAVTVQDNKKEAEVLLSPYTNYTF</sequence>
<keyword evidence="11" id="KW-1185">Reference proteome</keyword>
<evidence type="ECO:0000259" key="9">
    <source>
        <dbReference type="PROSITE" id="PS50853"/>
    </source>
</evidence>
<feature type="domain" description="Ig-like" evidence="8">
    <location>
        <begin position="534"/>
        <end position="619"/>
    </location>
</feature>
<dbReference type="PROSITE" id="PS50835">
    <property type="entry name" value="IG_LIKE"/>
    <property type="match status" value="6"/>
</dbReference>
<feature type="domain" description="Ig-like" evidence="8">
    <location>
        <begin position="439"/>
        <end position="530"/>
    </location>
</feature>
<comment type="caution">
    <text evidence="10">The sequence shown here is derived from an EMBL/GenBank/DDBJ whole genome shotgun (WGS) entry which is preliminary data.</text>
</comment>
<dbReference type="SMART" id="SM00409">
    <property type="entry name" value="IG"/>
    <property type="match status" value="6"/>
</dbReference>
<dbReference type="GO" id="GO:0007411">
    <property type="term" value="P:axon guidance"/>
    <property type="evidence" value="ECO:0007669"/>
    <property type="project" value="TreeGrafter"/>
</dbReference>
<dbReference type="PANTHER" id="PTHR44170">
    <property type="entry name" value="PROTEIN SIDEKICK"/>
    <property type="match status" value="1"/>
</dbReference>
<dbReference type="AlphaFoldDB" id="A0A9D4GJW0"/>
<keyword evidence="3" id="KW-0472">Membrane</keyword>
<evidence type="ECO:0000256" key="6">
    <source>
        <dbReference type="ARBA" id="ARBA00023319"/>
    </source>
</evidence>
<accession>A0A9D4GJW0</accession>
<keyword evidence="2" id="KW-0677">Repeat</keyword>
<dbReference type="Gene3D" id="2.60.40.10">
    <property type="entry name" value="Immunoglobulins"/>
    <property type="match status" value="7"/>
</dbReference>
<organism evidence="10 11">
    <name type="scientific">Dreissena polymorpha</name>
    <name type="common">Zebra mussel</name>
    <name type="synonym">Mytilus polymorpha</name>
    <dbReference type="NCBI Taxonomy" id="45954"/>
    <lineage>
        <taxon>Eukaryota</taxon>
        <taxon>Metazoa</taxon>
        <taxon>Spiralia</taxon>
        <taxon>Lophotrochozoa</taxon>
        <taxon>Mollusca</taxon>
        <taxon>Bivalvia</taxon>
        <taxon>Autobranchia</taxon>
        <taxon>Heteroconchia</taxon>
        <taxon>Euheterodonta</taxon>
        <taxon>Imparidentia</taxon>
        <taxon>Neoheterodontei</taxon>
        <taxon>Myida</taxon>
        <taxon>Dreissenoidea</taxon>
        <taxon>Dreissenidae</taxon>
        <taxon>Dreissena</taxon>
    </lineage>
</organism>
<dbReference type="Proteomes" id="UP000828390">
    <property type="component" value="Unassembled WGS sequence"/>
</dbReference>
<reference evidence="10" key="1">
    <citation type="journal article" date="2019" name="bioRxiv">
        <title>The Genome of the Zebra Mussel, Dreissena polymorpha: A Resource for Invasive Species Research.</title>
        <authorList>
            <person name="McCartney M.A."/>
            <person name="Auch B."/>
            <person name="Kono T."/>
            <person name="Mallez S."/>
            <person name="Zhang Y."/>
            <person name="Obille A."/>
            <person name="Becker A."/>
            <person name="Abrahante J.E."/>
            <person name="Garbe J."/>
            <person name="Badalamenti J.P."/>
            <person name="Herman A."/>
            <person name="Mangelson H."/>
            <person name="Liachko I."/>
            <person name="Sullivan S."/>
            <person name="Sone E.D."/>
            <person name="Koren S."/>
            <person name="Silverstein K.A.T."/>
            <person name="Beckman K.B."/>
            <person name="Gohl D.M."/>
        </authorList>
    </citation>
    <scope>NUCLEOTIDE SEQUENCE</scope>
    <source>
        <strain evidence="10">Duluth1</strain>
        <tissue evidence="10">Whole animal</tissue>
    </source>
</reference>
<dbReference type="PROSITE" id="PS50853">
    <property type="entry name" value="FN3"/>
    <property type="match status" value="1"/>
</dbReference>
<dbReference type="GO" id="GO:0005886">
    <property type="term" value="C:plasma membrane"/>
    <property type="evidence" value="ECO:0007669"/>
    <property type="project" value="TreeGrafter"/>
</dbReference>
<protein>
    <submittedName>
        <fullName evidence="10">Uncharacterized protein</fullName>
    </submittedName>
</protein>
<evidence type="ECO:0000256" key="2">
    <source>
        <dbReference type="ARBA" id="ARBA00022737"/>
    </source>
</evidence>
<keyword evidence="4" id="KW-1015">Disulfide bond</keyword>
<feature type="domain" description="Ig-like" evidence="8">
    <location>
        <begin position="29"/>
        <end position="131"/>
    </location>
</feature>
<dbReference type="InterPro" id="IPR013783">
    <property type="entry name" value="Ig-like_fold"/>
</dbReference>
<feature type="chain" id="PRO_5038890069" evidence="7">
    <location>
        <begin position="19"/>
        <end position="695"/>
    </location>
</feature>
<dbReference type="PANTHER" id="PTHR44170:SF6">
    <property type="entry name" value="CONTACTIN"/>
    <property type="match status" value="1"/>
</dbReference>
<evidence type="ECO:0000256" key="1">
    <source>
        <dbReference type="ARBA" id="ARBA00004370"/>
    </source>
</evidence>
<evidence type="ECO:0000256" key="7">
    <source>
        <dbReference type="SAM" id="SignalP"/>
    </source>
</evidence>
<dbReference type="SUPFAM" id="SSF49265">
    <property type="entry name" value="Fibronectin type III"/>
    <property type="match status" value="1"/>
</dbReference>
<feature type="non-terminal residue" evidence="10">
    <location>
        <position position="1"/>
    </location>
</feature>
<dbReference type="Pfam" id="PF00041">
    <property type="entry name" value="fn3"/>
    <property type="match status" value="1"/>
</dbReference>
<keyword evidence="7" id="KW-0732">Signal</keyword>
<evidence type="ECO:0000256" key="5">
    <source>
        <dbReference type="ARBA" id="ARBA00023180"/>
    </source>
</evidence>
<dbReference type="EMBL" id="JAIWYP010000005">
    <property type="protein sequence ID" value="KAH3818761.1"/>
    <property type="molecule type" value="Genomic_DNA"/>
</dbReference>
<reference evidence="10" key="2">
    <citation type="submission" date="2020-11" db="EMBL/GenBank/DDBJ databases">
        <authorList>
            <person name="McCartney M.A."/>
            <person name="Auch B."/>
            <person name="Kono T."/>
            <person name="Mallez S."/>
            <person name="Becker A."/>
            <person name="Gohl D.M."/>
            <person name="Silverstein K.A.T."/>
            <person name="Koren S."/>
            <person name="Bechman K.B."/>
            <person name="Herman A."/>
            <person name="Abrahante J.E."/>
            <person name="Garbe J."/>
        </authorList>
    </citation>
    <scope>NUCLEOTIDE SEQUENCE</scope>
    <source>
        <strain evidence="10">Duluth1</strain>
        <tissue evidence="10">Whole animal</tissue>
    </source>
</reference>
<dbReference type="CDD" id="cd00063">
    <property type="entry name" value="FN3"/>
    <property type="match status" value="1"/>
</dbReference>
<feature type="domain" description="Ig-like" evidence="8">
    <location>
        <begin position="254"/>
        <end position="340"/>
    </location>
</feature>
<evidence type="ECO:0000256" key="4">
    <source>
        <dbReference type="ARBA" id="ARBA00023157"/>
    </source>
</evidence>
<dbReference type="SUPFAM" id="SSF48726">
    <property type="entry name" value="Immunoglobulin"/>
    <property type="match status" value="6"/>
</dbReference>
<name>A0A9D4GJW0_DREPO</name>
<dbReference type="FunFam" id="2.60.40.10:FF:000004">
    <property type="entry name" value="DCC isoform 1"/>
    <property type="match status" value="1"/>
</dbReference>
<dbReference type="SMART" id="SM00408">
    <property type="entry name" value="IGc2"/>
    <property type="match status" value="5"/>
</dbReference>
<dbReference type="InterPro" id="IPR036179">
    <property type="entry name" value="Ig-like_dom_sf"/>
</dbReference>
<proteinExistence type="predicted"/>
<evidence type="ECO:0000259" key="8">
    <source>
        <dbReference type="PROSITE" id="PS50835"/>
    </source>
</evidence>
<feature type="domain" description="Fibronectin type-III" evidence="9">
    <location>
        <begin position="626"/>
        <end position="695"/>
    </location>
</feature>
<feature type="signal peptide" evidence="7">
    <location>
        <begin position="1"/>
        <end position="18"/>
    </location>
</feature>
<dbReference type="CDD" id="cd00096">
    <property type="entry name" value="Ig"/>
    <property type="match status" value="1"/>
</dbReference>
<dbReference type="InterPro" id="IPR003599">
    <property type="entry name" value="Ig_sub"/>
</dbReference>
<gene>
    <name evidence="10" type="ORF">DPMN_120487</name>
</gene>
<keyword evidence="5" id="KW-0325">Glycoprotein</keyword>